<keyword evidence="2" id="KW-1185">Reference proteome</keyword>
<name>A0A1R3G2W1_COCAP</name>
<protein>
    <submittedName>
        <fullName evidence="1">Uncharacterized protein</fullName>
    </submittedName>
</protein>
<dbReference type="EMBL" id="AWWV01015517">
    <property type="protein sequence ID" value="OMO52414.1"/>
    <property type="molecule type" value="Genomic_DNA"/>
</dbReference>
<organism evidence="1 2">
    <name type="scientific">Corchorus capsularis</name>
    <name type="common">Jute</name>
    <dbReference type="NCBI Taxonomy" id="210143"/>
    <lineage>
        <taxon>Eukaryota</taxon>
        <taxon>Viridiplantae</taxon>
        <taxon>Streptophyta</taxon>
        <taxon>Embryophyta</taxon>
        <taxon>Tracheophyta</taxon>
        <taxon>Spermatophyta</taxon>
        <taxon>Magnoliopsida</taxon>
        <taxon>eudicotyledons</taxon>
        <taxon>Gunneridae</taxon>
        <taxon>Pentapetalae</taxon>
        <taxon>rosids</taxon>
        <taxon>malvids</taxon>
        <taxon>Malvales</taxon>
        <taxon>Malvaceae</taxon>
        <taxon>Grewioideae</taxon>
        <taxon>Apeibeae</taxon>
        <taxon>Corchorus</taxon>
    </lineage>
</organism>
<reference evidence="1 2" key="1">
    <citation type="submission" date="2013-09" db="EMBL/GenBank/DDBJ databases">
        <title>Corchorus capsularis genome sequencing.</title>
        <authorList>
            <person name="Alam M."/>
            <person name="Haque M.S."/>
            <person name="Islam M.S."/>
            <person name="Emdad E.M."/>
            <person name="Islam M.M."/>
            <person name="Ahmed B."/>
            <person name="Halim A."/>
            <person name="Hossen Q.M.M."/>
            <person name="Hossain M.Z."/>
            <person name="Ahmed R."/>
            <person name="Khan M.M."/>
            <person name="Islam R."/>
            <person name="Rashid M.M."/>
            <person name="Khan S.A."/>
            <person name="Rahman M.S."/>
            <person name="Alam M."/>
        </authorList>
    </citation>
    <scope>NUCLEOTIDE SEQUENCE [LARGE SCALE GENOMIC DNA]</scope>
    <source>
        <strain evidence="2">cv. CVL-1</strain>
        <tissue evidence="1">Whole seedling</tissue>
    </source>
</reference>
<dbReference type="Proteomes" id="UP000188268">
    <property type="component" value="Unassembled WGS sequence"/>
</dbReference>
<accession>A0A1R3G2W1</accession>
<dbReference type="Gramene" id="OMO52414">
    <property type="protein sequence ID" value="OMO52414"/>
    <property type="gene ID" value="CCACVL1_29226"/>
</dbReference>
<evidence type="ECO:0000313" key="1">
    <source>
        <dbReference type="EMBL" id="OMO52414.1"/>
    </source>
</evidence>
<sequence>MAKAPSKWWQEISHIINKKSRTTKSRNLSIIAHTVTITSWKGPIPGIRTAMMMSRDISQRHLCRHVALASNPPCPMKPRRVIHTRDDGGVITICDG</sequence>
<evidence type="ECO:0000313" key="2">
    <source>
        <dbReference type="Proteomes" id="UP000188268"/>
    </source>
</evidence>
<dbReference type="AlphaFoldDB" id="A0A1R3G2W1"/>
<proteinExistence type="predicted"/>
<gene>
    <name evidence="1" type="ORF">CCACVL1_29226</name>
</gene>
<comment type="caution">
    <text evidence="1">The sequence shown here is derived from an EMBL/GenBank/DDBJ whole genome shotgun (WGS) entry which is preliminary data.</text>
</comment>